<dbReference type="InterPro" id="IPR050417">
    <property type="entry name" value="Sugar_Epim/Isomerase"/>
</dbReference>
<reference evidence="3" key="1">
    <citation type="submission" date="2022-06" db="EMBL/GenBank/DDBJ databases">
        <title>Akkermansia biwalacus sp. nov., an anaerobic mucin-degrading bacterium isolated from human intestine.</title>
        <authorList>
            <person name="Kobayashi Y."/>
            <person name="Inoue S."/>
            <person name="Kawahara T."/>
            <person name="Kohda N."/>
        </authorList>
    </citation>
    <scope>NUCLEOTIDE SEQUENCE</scope>
    <source>
        <strain evidence="3">WON2089</strain>
    </source>
</reference>
<name>A0ABM7ZFM1_9BACT</name>
<dbReference type="SUPFAM" id="SSF51658">
    <property type="entry name" value="Xylose isomerase-like"/>
    <property type="match status" value="1"/>
</dbReference>
<protein>
    <recommendedName>
        <fullName evidence="2">Xylose isomerase-like TIM barrel domain-containing protein</fullName>
    </recommendedName>
</protein>
<gene>
    <name evidence="3" type="ORF">Abiwalacus_10710</name>
</gene>
<accession>A0ABM7ZFM1</accession>
<dbReference type="Proteomes" id="UP001062263">
    <property type="component" value="Chromosome"/>
</dbReference>
<dbReference type="InterPro" id="IPR036237">
    <property type="entry name" value="Xyl_isomerase-like_sf"/>
</dbReference>
<dbReference type="Pfam" id="PF01261">
    <property type="entry name" value="AP_endonuc_2"/>
    <property type="match status" value="1"/>
</dbReference>
<dbReference type="InterPro" id="IPR013022">
    <property type="entry name" value="Xyl_isomerase-like_TIM-brl"/>
</dbReference>
<keyword evidence="1" id="KW-0413">Isomerase</keyword>
<sequence>MKLAVSNIAWKEQHDEAVYALMRHYGFTGLEIAPTRFFPEVPYSHLIPMQKLAARLREHGFTLPSMQSLLAGHPELRLFEGTEKREALFAYLKQAVLFAEAGGIRNLVFGSPKNRISHDEKDWETAIDFFTKLAHFASAHGCVIGMEPNPGIYGGNFVTSVKEAIHLCQAIAHPGFKLNLDTGCVITNGELLSLVADKVHMISHVHLSEPMLAPLTPRKRLLTDLKRILEDGGYEHFVSIEMSCPAKGYPIQNMENSLSLVAGIWNQTP</sequence>
<evidence type="ECO:0000259" key="2">
    <source>
        <dbReference type="Pfam" id="PF01261"/>
    </source>
</evidence>
<evidence type="ECO:0000313" key="4">
    <source>
        <dbReference type="Proteomes" id="UP001062263"/>
    </source>
</evidence>
<dbReference type="RefSeq" id="WP_215435514.1">
    <property type="nucleotide sequence ID" value="NZ_AP025943.1"/>
</dbReference>
<dbReference type="Gene3D" id="3.20.20.150">
    <property type="entry name" value="Divalent-metal-dependent TIM barrel enzymes"/>
    <property type="match status" value="1"/>
</dbReference>
<evidence type="ECO:0000313" key="3">
    <source>
        <dbReference type="EMBL" id="BDL43497.1"/>
    </source>
</evidence>
<dbReference type="PANTHER" id="PTHR43489:SF7">
    <property type="entry name" value="3-DEHYDRO-D-GULOSIDE 4-EPIMERASE-RELATED"/>
    <property type="match status" value="1"/>
</dbReference>
<evidence type="ECO:0000256" key="1">
    <source>
        <dbReference type="ARBA" id="ARBA00023235"/>
    </source>
</evidence>
<dbReference type="EMBL" id="AP025943">
    <property type="protein sequence ID" value="BDL43497.1"/>
    <property type="molecule type" value="Genomic_DNA"/>
</dbReference>
<feature type="domain" description="Xylose isomerase-like TIM barrel" evidence="2">
    <location>
        <begin position="21"/>
        <end position="245"/>
    </location>
</feature>
<keyword evidence="4" id="KW-1185">Reference proteome</keyword>
<organism evidence="3 4">
    <name type="scientific">Akkermansia biwaensis</name>
    <dbReference type="NCBI Taxonomy" id="2946555"/>
    <lineage>
        <taxon>Bacteria</taxon>
        <taxon>Pseudomonadati</taxon>
        <taxon>Verrucomicrobiota</taxon>
        <taxon>Verrucomicrobiia</taxon>
        <taxon>Verrucomicrobiales</taxon>
        <taxon>Akkermansiaceae</taxon>
        <taxon>Akkermansia</taxon>
    </lineage>
</organism>
<dbReference type="PANTHER" id="PTHR43489">
    <property type="entry name" value="ISOMERASE"/>
    <property type="match status" value="1"/>
</dbReference>
<proteinExistence type="predicted"/>